<dbReference type="RefSeq" id="WP_068047982.1">
    <property type="nucleotide sequence ID" value="NZ_JAAXOO010000005.1"/>
</dbReference>
<sequence>MEPVTEREIRASFINCSKGDAKRLTLPPDLETRPWDDLDFLGWTDPGLPGRGYLVLPEADGLAGIALRYETGGPRRSQMCTVCSTTHDNGGVVLMTARKAGESGRRGNSTGTYMCGDLCCSLYARRLMTPALGRAYRDDYDPADRIHQIRQNVTAFLGRVRA</sequence>
<keyword evidence="3" id="KW-1185">Reference proteome</keyword>
<dbReference type="Proteomes" id="UP000565715">
    <property type="component" value="Unassembled WGS sequence"/>
</dbReference>
<evidence type="ECO:0000313" key="3">
    <source>
        <dbReference type="Proteomes" id="UP000565715"/>
    </source>
</evidence>
<accession>A0A846XHP7</accession>
<protein>
    <submittedName>
        <fullName evidence="2">FBP domain-containing protein</fullName>
    </submittedName>
</protein>
<name>A0A846XHP7_9NOCA</name>
<dbReference type="AlphaFoldDB" id="A0A846XHP7"/>
<proteinExistence type="predicted"/>
<evidence type="ECO:0000259" key="1">
    <source>
        <dbReference type="Pfam" id="PF16571"/>
    </source>
</evidence>
<organism evidence="2 3">
    <name type="scientific">Nocardia speluncae</name>
    <dbReference type="NCBI Taxonomy" id="419477"/>
    <lineage>
        <taxon>Bacteria</taxon>
        <taxon>Bacillati</taxon>
        <taxon>Actinomycetota</taxon>
        <taxon>Actinomycetes</taxon>
        <taxon>Mycobacteriales</taxon>
        <taxon>Nocardiaceae</taxon>
        <taxon>Nocardia</taxon>
    </lineage>
</organism>
<comment type="caution">
    <text evidence="2">The sequence shown here is derived from an EMBL/GenBank/DDBJ whole genome shotgun (WGS) entry which is preliminary data.</text>
</comment>
<dbReference type="EMBL" id="JAAXOO010000005">
    <property type="protein sequence ID" value="NKY35668.1"/>
    <property type="molecule type" value="Genomic_DNA"/>
</dbReference>
<dbReference type="Pfam" id="PF16571">
    <property type="entry name" value="FBP_C"/>
    <property type="match status" value="1"/>
</dbReference>
<gene>
    <name evidence="2" type="ORF">HGA13_21710</name>
</gene>
<reference evidence="2 3" key="1">
    <citation type="submission" date="2020-04" db="EMBL/GenBank/DDBJ databases">
        <title>MicrobeNet Type strains.</title>
        <authorList>
            <person name="Nicholson A.C."/>
        </authorList>
    </citation>
    <scope>NUCLEOTIDE SEQUENCE [LARGE SCALE GENOMIC DNA]</scope>
    <source>
        <strain evidence="2 3">DSM 45078</strain>
    </source>
</reference>
<dbReference type="InterPro" id="IPR032330">
    <property type="entry name" value="EF-G-binding_C"/>
</dbReference>
<evidence type="ECO:0000313" key="2">
    <source>
        <dbReference type="EMBL" id="NKY35668.1"/>
    </source>
</evidence>
<feature type="domain" description="Elongation factor G-binding protein C-terminal treble-clef zinc-finger" evidence="1">
    <location>
        <begin position="8"/>
        <end position="160"/>
    </location>
</feature>